<reference evidence="1 3" key="1">
    <citation type="submission" date="2016-10" db="EMBL/GenBank/DDBJ databases">
        <title>Complete genomic sequencing of Lactobacillus helveticus LH99 and comparative genome analysis.</title>
        <authorList>
            <person name="Li N."/>
            <person name="You C."/>
            <person name="Liu Z."/>
        </authorList>
    </citation>
    <scope>NUCLEOTIDE SEQUENCE [LARGE SCALE GENOMIC DNA]</scope>
    <source>
        <strain evidence="1 3">LH99</strain>
    </source>
</reference>
<dbReference type="RefSeq" id="WP_023191811.1">
    <property type="nucleotide sequence ID" value="NZ_BLYS01000373.1"/>
</dbReference>
<dbReference type="EMBL" id="BLYV01000324">
    <property type="protein sequence ID" value="GFP13562.1"/>
    <property type="molecule type" value="Genomic_DNA"/>
</dbReference>
<accession>A0A0D5MJ08</accession>
<reference evidence="2" key="2">
    <citation type="submission" date="2020-07" db="EMBL/GenBank/DDBJ databases">
        <title>Draft genome sequence of Lactobacillus helveticus strain JCM 1062.</title>
        <authorList>
            <person name="Endo A."/>
            <person name="Maeno S."/>
            <person name="Kido Y."/>
        </authorList>
    </citation>
    <scope>NUCLEOTIDE SEQUENCE</scope>
    <source>
        <strain evidence="2">JCM 1062</strain>
    </source>
</reference>
<dbReference type="EMBL" id="CP017982">
    <property type="protein sequence ID" value="AYE61582.1"/>
    <property type="molecule type" value="Genomic_DNA"/>
</dbReference>
<evidence type="ECO:0000313" key="1">
    <source>
        <dbReference type="EMBL" id="AYE61582.1"/>
    </source>
</evidence>
<proteinExistence type="predicted"/>
<dbReference type="Proteomes" id="UP000267794">
    <property type="component" value="Chromosome"/>
</dbReference>
<dbReference type="AlphaFoldDB" id="A0A0D5MJ08"/>
<evidence type="ECO:0000313" key="3">
    <source>
        <dbReference type="Proteomes" id="UP000267794"/>
    </source>
</evidence>
<evidence type="ECO:0000313" key="2">
    <source>
        <dbReference type="EMBL" id="GFP13562.1"/>
    </source>
</evidence>
<protein>
    <submittedName>
        <fullName evidence="1">Uncharacterized protein</fullName>
    </submittedName>
</protein>
<gene>
    <name evidence="1" type="ORF">BC335_1110</name>
    <name evidence="2" type="ORF">LHEJCM1062_14340</name>
</gene>
<dbReference type="Proteomes" id="UP000630086">
    <property type="component" value="Unassembled WGS sequence"/>
</dbReference>
<sequence>MLGKLYFNTNTEESKKLKFEEVSFSKNLVINIQTRAFTQISFYQKHQAQELIKNMKSWGRSPRYEINLQESKIKQVANCYHEGEENDWYLKHPTKKSKARSNSILFT</sequence>
<organism evidence="1 3">
    <name type="scientific">Lactobacillus helveticus</name>
    <name type="common">Lactobacillus suntoryeus</name>
    <dbReference type="NCBI Taxonomy" id="1587"/>
    <lineage>
        <taxon>Bacteria</taxon>
        <taxon>Bacillati</taxon>
        <taxon>Bacillota</taxon>
        <taxon>Bacilli</taxon>
        <taxon>Lactobacillales</taxon>
        <taxon>Lactobacillaceae</taxon>
        <taxon>Lactobacillus</taxon>
    </lineage>
</organism>
<name>A0A0D5MJ08_LACHE</name>
<dbReference type="KEGG" id="lhd:HUO_06195"/>